<dbReference type="InterPro" id="IPR032710">
    <property type="entry name" value="NTF2-like_dom_sf"/>
</dbReference>
<evidence type="ECO:0000313" key="2">
    <source>
        <dbReference type="EMBL" id="PKQ44548.1"/>
    </source>
</evidence>
<dbReference type="SUPFAM" id="SSF54427">
    <property type="entry name" value="NTF2-like"/>
    <property type="match status" value="1"/>
</dbReference>
<evidence type="ECO:0000259" key="1">
    <source>
        <dbReference type="Pfam" id="PF12680"/>
    </source>
</evidence>
<dbReference type="Gene3D" id="3.10.450.50">
    <property type="match status" value="1"/>
</dbReference>
<feature type="domain" description="SnoaL-like" evidence="1">
    <location>
        <begin position="60"/>
        <end position="157"/>
    </location>
</feature>
<gene>
    <name evidence="2" type="ORF">CSW08_12920</name>
</gene>
<dbReference type="GO" id="GO:0016301">
    <property type="term" value="F:kinase activity"/>
    <property type="evidence" value="ECO:0007669"/>
    <property type="project" value="UniProtKB-KW"/>
</dbReference>
<keyword evidence="3" id="KW-1185">Reference proteome</keyword>
<organism evidence="2 3">
    <name type="scientific">Confluentibacter flavum</name>
    <dbReference type="NCBI Taxonomy" id="1909700"/>
    <lineage>
        <taxon>Bacteria</taxon>
        <taxon>Pseudomonadati</taxon>
        <taxon>Bacteroidota</taxon>
        <taxon>Flavobacteriia</taxon>
        <taxon>Flavobacteriales</taxon>
        <taxon>Flavobacteriaceae</taxon>
        <taxon>Confluentibacter</taxon>
    </lineage>
</organism>
<keyword evidence="2" id="KW-0418">Kinase</keyword>
<protein>
    <submittedName>
        <fullName evidence="2">Pyruvate kinase</fullName>
    </submittedName>
</protein>
<keyword evidence="2" id="KW-0670">Pyruvate</keyword>
<keyword evidence="2" id="KW-0808">Transferase</keyword>
<dbReference type="Proteomes" id="UP000233435">
    <property type="component" value="Unassembled WGS sequence"/>
</dbReference>
<proteinExistence type="predicted"/>
<dbReference type="AlphaFoldDB" id="A0A2N3HIA8"/>
<sequence length="179" mass="20536">MDNYIIFNNKRSKLYAFLAVLTLCFFSCNQNKQTKENMKNETSTEKVTEPNITETNRKIVEDFADIFYTQKNVTKAFEKYVSEDYIQHNPNILDGPKAAIDALKPMFDNTEATFIIKQMLVDGDMAMILIHAKKDSTVLGGAVADIYRLEEGKIVEHWDIKEEIPSNAINPHAMFNTEE</sequence>
<comment type="caution">
    <text evidence="2">The sequence shown here is derived from an EMBL/GenBank/DDBJ whole genome shotgun (WGS) entry which is preliminary data.</text>
</comment>
<dbReference type="InterPro" id="IPR037401">
    <property type="entry name" value="SnoaL-like"/>
</dbReference>
<dbReference type="Pfam" id="PF12680">
    <property type="entry name" value="SnoaL_2"/>
    <property type="match status" value="1"/>
</dbReference>
<name>A0A2N3HIA8_9FLAO</name>
<evidence type="ECO:0000313" key="3">
    <source>
        <dbReference type="Proteomes" id="UP000233435"/>
    </source>
</evidence>
<accession>A0A2N3HIA8</accession>
<dbReference type="EMBL" id="PJEO01000049">
    <property type="protein sequence ID" value="PKQ44548.1"/>
    <property type="molecule type" value="Genomic_DNA"/>
</dbReference>
<reference evidence="2 3" key="1">
    <citation type="submission" date="2017-12" db="EMBL/GenBank/DDBJ databases">
        <title>Confluentibacter flavum sp. nov., isolated from the saline lake.</title>
        <authorList>
            <person name="Yu L."/>
        </authorList>
    </citation>
    <scope>NUCLEOTIDE SEQUENCE [LARGE SCALE GENOMIC DNA]</scope>
    <source>
        <strain evidence="2 3">3B</strain>
    </source>
</reference>